<dbReference type="EMBL" id="PYUC01000010">
    <property type="protein sequence ID" value="PTB18908.1"/>
    <property type="molecule type" value="Genomic_DNA"/>
</dbReference>
<dbReference type="AlphaFoldDB" id="A0A2T3XQZ4"/>
<gene>
    <name evidence="1" type="ORF">C9I57_20665</name>
</gene>
<organism evidence="1 2">
    <name type="scientific">Trinickia symbiotica</name>
    <dbReference type="NCBI Taxonomy" id="863227"/>
    <lineage>
        <taxon>Bacteria</taxon>
        <taxon>Pseudomonadati</taxon>
        <taxon>Pseudomonadota</taxon>
        <taxon>Betaproteobacteria</taxon>
        <taxon>Burkholderiales</taxon>
        <taxon>Burkholderiaceae</taxon>
        <taxon>Trinickia</taxon>
    </lineage>
</organism>
<proteinExistence type="predicted"/>
<name>A0A2T3XQZ4_9BURK</name>
<reference evidence="1 2" key="1">
    <citation type="submission" date="2018-03" db="EMBL/GenBank/DDBJ databases">
        <title>Whole genome analyses suggest that Burkholderia sensu lato contains two further novel genera in the rhizoxinica-symbiotica group Mycetohabitans gen. nov., and Trinickia gen. nov.: implications for the evolution of diazotrophy and nodulation in the Burkholderiaceae.</title>
        <authorList>
            <person name="Estrada De Los Santos P."/>
            <person name="Palmer M."/>
            <person name="Chavez-Ramirez B."/>
            <person name="Steenkamp E.T."/>
            <person name="Hirsch A.M."/>
            <person name="Manyaka P."/>
            <person name="Maluk M."/>
            <person name="Lafos M."/>
            <person name="Crook M."/>
            <person name="Gross E."/>
            <person name="Simon M.F."/>
            <person name="Bueno Dos Reis Junior F."/>
            <person name="Poole P.S."/>
            <person name="Venter S.N."/>
            <person name="James E.K."/>
        </authorList>
    </citation>
    <scope>NUCLEOTIDE SEQUENCE [LARGE SCALE GENOMIC DNA]</scope>
    <source>
        <strain evidence="1 2">JPY-366</strain>
    </source>
</reference>
<evidence type="ECO:0000313" key="2">
    <source>
        <dbReference type="Proteomes" id="UP000240638"/>
    </source>
</evidence>
<sequence length="62" mass="6266">MPAVGFAGGFAHAGMEAAAAMSALPITNIDFITTLHWDVLALGSPSQVLCAWGPLSEGLGQP</sequence>
<dbReference type="Proteomes" id="UP000240638">
    <property type="component" value="Unassembled WGS sequence"/>
</dbReference>
<evidence type="ECO:0000313" key="1">
    <source>
        <dbReference type="EMBL" id="PTB18908.1"/>
    </source>
</evidence>
<accession>A0A2T3XQZ4</accession>
<protein>
    <submittedName>
        <fullName evidence="1">Uncharacterized protein</fullName>
    </submittedName>
</protein>
<comment type="caution">
    <text evidence="1">The sequence shown here is derived from an EMBL/GenBank/DDBJ whole genome shotgun (WGS) entry which is preliminary data.</text>
</comment>